<dbReference type="AlphaFoldDB" id="A0A4S9M028"/>
<evidence type="ECO:0000313" key="3">
    <source>
        <dbReference type="Proteomes" id="UP000306584"/>
    </source>
</evidence>
<sequence>MQVYKVYHFAGCWHEEVKNSKGHRVNPQLSRTIGAKRELVETPSICPACSKPGRIPMENIIIRALPVHQIAPFRQNDRDAHFSEETLQKCVTLTTLKLAAYHMGSPKGLRLLAAFEVAELFKKDIFSVVKGVIQVQEAWYAEAMEVASAINNHPMGPSEIMEVTQAVNSFLMGPAKAVASTNAHDHTTPGYNSLPAIHKPKVNMPTGNTTSSADYSTPEYNSLVATHKPKANEPTRNTRSLAAEAFYTNTNMNQNNIFDAVHSRNNTGVFTSSEIADADRDEICTFVIPQLKKVKMTRPEEP</sequence>
<name>A0A4S9M028_AURPU</name>
<feature type="region of interest" description="Disordered" evidence="1">
    <location>
        <begin position="181"/>
        <end position="201"/>
    </location>
</feature>
<gene>
    <name evidence="2" type="ORF">D6D01_01629</name>
</gene>
<accession>A0A4S9M028</accession>
<dbReference type="EMBL" id="QZBD01000030">
    <property type="protein sequence ID" value="THY35085.1"/>
    <property type="molecule type" value="Genomic_DNA"/>
</dbReference>
<evidence type="ECO:0000256" key="1">
    <source>
        <dbReference type="SAM" id="MobiDB-lite"/>
    </source>
</evidence>
<comment type="caution">
    <text evidence="2">The sequence shown here is derived from an EMBL/GenBank/DDBJ whole genome shotgun (WGS) entry which is preliminary data.</text>
</comment>
<dbReference type="Proteomes" id="UP000306584">
    <property type="component" value="Unassembled WGS sequence"/>
</dbReference>
<evidence type="ECO:0000313" key="2">
    <source>
        <dbReference type="EMBL" id="THY35085.1"/>
    </source>
</evidence>
<protein>
    <submittedName>
        <fullName evidence="2">Uncharacterized protein</fullName>
    </submittedName>
</protein>
<organism evidence="2 3">
    <name type="scientific">Aureobasidium pullulans</name>
    <name type="common">Black yeast</name>
    <name type="synonym">Pullularia pullulans</name>
    <dbReference type="NCBI Taxonomy" id="5580"/>
    <lineage>
        <taxon>Eukaryota</taxon>
        <taxon>Fungi</taxon>
        <taxon>Dikarya</taxon>
        <taxon>Ascomycota</taxon>
        <taxon>Pezizomycotina</taxon>
        <taxon>Dothideomycetes</taxon>
        <taxon>Dothideomycetidae</taxon>
        <taxon>Dothideales</taxon>
        <taxon>Saccotheciaceae</taxon>
        <taxon>Aureobasidium</taxon>
    </lineage>
</organism>
<proteinExistence type="predicted"/>
<reference evidence="2 3" key="1">
    <citation type="submission" date="2018-10" db="EMBL/GenBank/DDBJ databases">
        <title>Fifty Aureobasidium pullulans genomes reveal a recombining polyextremotolerant generalist.</title>
        <authorList>
            <person name="Gostincar C."/>
            <person name="Turk M."/>
            <person name="Zajc J."/>
            <person name="Gunde-Cimerman N."/>
        </authorList>
    </citation>
    <scope>NUCLEOTIDE SEQUENCE [LARGE SCALE GENOMIC DNA]</scope>
    <source>
        <strain evidence="2 3">EXF-6604</strain>
    </source>
</reference>